<organism evidence="6 7">
    <name type="scientific">Rhodococcus chondri</name>
    <dbReference type="NCBI Taxonomy" id="3065941"/>
    <lineage>
        <taxon>Bacteria</taxon>
        <taxon>Bacillati</taxon>
        <taxon>Actinomycetota</taxon>
        <taxon>Actinomycetes</taxon>
        <taxon>Mycobacteriales</taxon>
        <taxon>Nocardiaceae</taxon>
        <taxon>Rhodococcus</taxon>
    </lineage>
</organism>
<dbReference type="RefSeq" id="WP_330154531.1">
    <property type="nucleotide sequence ID" value="NZ_JAUZMZ010000251.1"/>
</dbReference>
<proteinExistence type="predicted"/>
<dbReference type="PROSITE" id="PS50977">
    <property type="entry name" value="HTH_TETR_2"/>
    <property type="match status" value="1"/>
</dbReference>
<dbReference type="EMBL" id="JAUZMZ010000251">
    <property type="protein sequence ID" value="MEE2035191.1"/>
    <property type="molecule type" value="Genomic_DNA"/>
</dbReference>
<comment type="caution">
    <text evidence="6">The sequence shown here is derived from an EMBL/GenBank/DDBJ whole genome shotgun (WGS) entry which is preliminary data.</text>
</comment>
<dbReference type="InterPro" id="IPR041490">
    <property type="entry name" value="KstR2_TetR_C"/>
</dbReference>
<name>A0ABU7JYW5_9NOCA</name>
<sequence>MPAEPIELPVDEAVRAVRANSRRRQILTAAAKVMQRKGFHQMSMQALADEANVSVGSLYNYFGNKEEILLATITDILDAFQDQLEPAMVAAGEDPVERLAAGIRRFIEIVDENLDAVALTYRESRTLDPDGREMLKRLEIATSAPLRTVLTEGIDAGLLHPVDVDLMVFDLVLLAHGWSLKHWHFGRIYSLDEYIRLQTRYVLNTVVPQQKRNLYRHLMEAF</sequence>
<dbReference type="InterPro" id="IPR050109">
    <property type="entry name" value="HTH-type_TetR-like_transc_reg"/>
</dbReference>
<dbReference type="Pfam" id="PF17932">
    <property type="entry name" value="TetR_C_24"/>
    <property type="match status" value="1"/>
</dbReference>
<dbReference type="Proteomes" id="UP001331936">
    <property type="component" value="Unassembled WGS sequence"/>
</dbReference>
<dbReference type="InterPro" id="IPR036271">
    <property type="entry name" value="Tet_transcr_reg_TetR-rel_C_sf"/>
</dbReference>
<evidence type="ECO:0000313" key="7">
    <source>
        <dbReference type="Proteomes" id="UP001331936"/>
    </source>
</evidence>
<keyword evidence="7" id="KW-1185">Reference proteome</keyword>
<evidence type="ECO:0000259" key="5">
    <source>
        <dbReference type="PROSITE" id="PS50977"/>
    </source>
</evidence>
<feature type="domain" description="HTH tetR-type" evidence="5">
    <location>
        <begin position="20"/>
        <end position="80"/>
    </location>
</feature>
<keyword evidence="3" id="KW-0804">Transcription</keyword>
<gene>
    <name evidence="6" type="ORF">Q8814_24315</name>
</gene>
<dbReference type="PANTHER" id="PTHR30055:SF234">
    <property type="entry name" value="HTH-TYPE TRANSCRIPTIONAL REGULATOR BETI"/>
    <property type="match status" value="1"/>
</dbReference>
<keyword evidence="1" id="KW-0805">Transcription regulation</keyword>
<dbReference type="Gene3D" id="1.10.357.10">
    <property type="entry name" value="Tetracycline Repressor, domain 2"/>
    <property type="match status" value="1"/>
</dbReference>
<dbReference type="InterPro" id="IPR023772">
    <property type="entry name" value="DNA-bd_HTH_TetR-type_CS"/>
</dbReference>
<feature type="DNA-binding region" description="H-T-H motif" evidence="4">
    <location>
        <begin position="43"/>
        <end position="62"/>
    </location>
</feature>
<evidence type="ECO:0000313" key="6">
    <source>
        <dbReference type="EMBL" id="MEE2035191.1"/>
    </source>
</evidence>
<evidence type="ECO:0000256" key="3">
    <source>
        <dbReference type="ARBA" id="ARBA00023163"/>
    </source>
</evidence>
<dbReference type="PRINTS" id="PR00455">
    <property type="entry name" value="HTHTETR"/>
</dbReference>
<protein>
    <submittedName>
        <fullName evidence="6">TetR/AcrR family transcriptional regulator</fullName>
    </submittedName>
</protein>
<keyword evidence="2 4" id="KW-0238">DNA-binding</keyword>
<dbReference type="SUPFAM" id="SSF46689">
    <property type="entry name" value="Homeodomain-like"/>
    <property type="match status" value="1"/>
</dbReference>
<evidence type="ECO:0000256" key="1">
    <source>
        <dbReference type="ARBA" id="ARBA00023015"/>
    </source>
</evidence>
<accession>A0ABU7JYW5</accession>
<dbReference type="InterPro" id="IPR009057">
    <property type="entry name" value="Homeodomain-like_sf"/>
</dbReference>
<dbReference type="Gene3D" id="1.10.10.60">
    <property type="entry name" value="Homeodomain-like"/>
    <property type="match status" value="1"/>
</dbReference>
<reference evidence="6 7" key="1">
    <citation type="submission" date="2023-08" db="EMBL/GenBank/DDBJ databases">
        <authorList>
            <person name="Girao M."/>
            <person name="Carvalho M.F."/>
        </authorList>
    </citation>
    <scope>NUCLEOTIDE SEQUENCE [LARGE SCALE GENOMIC DNA]</scope>
    <source>
        <strain evidence="6 7">CC-R104</strain>
    </source>
</reference>
<dbReference type="PROSITE" id="PS01081">
    <property type="entry name" value="HTH_TETR_1"/>
    <property type="match status" value="1"/>
</dbReference>
<dbReference type="PANTHER" id="PTHR30055">
    <property type="entry name" value="HTH-TYPE TRANSCRIPTIONAL REGULATOR RUTR"/>
    <property type="match status" value="1"/>
</dbReference>
<evidence type="ECO:0000256" key="4">
    <source>
        <dbReference type="PROSITE-ProRule" id="PRU00335"/>
    </source>
</evidence>
<dbReference type="InterPro" id="IPR001647">
    <property type="entry name" value="HTH_TetR"/>
</dbReference>
<dbReference type="SUPFAM" id="SSF48498">
    <property type="entry name" value="Tetracyclin repressor-like, C-terminal domain"/>
    <property type="match status" value="1"/>
</dbReference>
<dbReference type="Pfam" id="PF00440">
    <property type="entry name" value="TetR_N"/>
    <property type="match status" value="1"/>
</dbReference>
<evidence type="ECO:0000256" key="2">
    <source>
        <dbReference type="ARBA" id="ARBA00023125"/>
    </source>
</evidence>